<evidence type="ECO:0000313" key="3">
    <source>
        <dbReference type="Proteomes" id="UP000193570"/>
    </source>
</evidence>
<dbReference type="InterPro" id="IPR004360">
    <property type="entry name" value="Glyas_Fos-R_dOase_dom"/>
</dbReference>
<dbReference type="Proteomes" id="UP000193570">
    <property type="component" value="Unassembled WGS sequence"/>
</dbReference>
<organism evidence="2 3">
    <name type="scientific">Roseivivax jejudonensis</name>
    <dbReference type="NCBI Taxonomy" id="1529041"/>
    <lineage>
        <taxon>Bacteria</taxon>
        <taxon>Pseudomonadati</taxon>
        <taxon>Pseudomonadota</taxon>
        <taxon>Alphaproteobacteria</taxon>
        <taxon>Rhodobacterales</taxon>
        <taxon>Roseobacteraceae</taxon>
        <taxon>Roseivivax</taxon>
    </lineage>
</organism>
<dbReference type="RefSeq" id="WP_085790222.1">
    <property type="nucleotide sequence ID" value="NZ_FWFK01000001.1"/>
</dbReference>
<keyword evidence="3" id="KW-1185">Reference proteome</keyword>
<dbReference type="SUPFAM" id="SSF54593">
    <property type="entry name" value="Glyoxalase/Bleomycin resistance protein/Dihydroxybiphenyl dioxygenase"/>
    <property type="match status" value="1"/>
</dbReference>
<dbReference type="PANTHER" id="PTHR34109:SF1">
    <property type="entry name" value="VOC DOMAIN-CONTAINING PROTEIN"/>
    <property type="match status" value="1"/>
</dbReference>
<name>A0A1X6Y9B9_9RHOB</name>
<dbReference type="PANTHER" id="PTHR34109">
    <property type="entry name" value="BNAUNNG04460D PROTEIN-RELATED"/>
    <property type="match status" value="1"/>
</dbReference>
<dbReference type="InterPro" id="IPR037523">
    <property type="entry name" value="VOC_core"/>
</dbReference>
<proteinExistence type="predicted"/>
<dbReference type="PROSITE" id="PS51819">
    <property type="entry name" value="VOC"/>
    <property type="match status" value="1"/>
</dbReference>
<sequence length="121" mass="13009">MYKPDGYPDVSPYLVVADVEAALRFAETVFGAERLRIFHRDDGSVMHAEMRIGDSVVMLGGATGGTPAMLHVYVPDAEAAFDRATAAGATILQEMQDKGDGDLRGGVADTTGTQWYISRQL</sequence>
<accession>A0A1X6Y9B9</accession>
<dbReference type="Pfam" id="PF00903">
    <property type="entry name" value="Glyoxalase"/>
    <property type="match status" value="1"/>
</dbReference>
<dbReference type="EMBL" id="FWFK01000001">
    <property type="protein sequence ID" value="SLN14779.1"/>
    <property type="molecule type" value="Genomic_DNA"/>
</dbReference>
<protein>
    <submittedName>
        <fullName evidence="2">Glyoxalase-like domain protein</fullName>
    </submittedName>
</protein>
<dbReference type="OrthoDB" id="9806868at2"/>
<evidence type="ECO:0000313" key="2">
    <source>
        <dbReference type="EMBL" id="SLN14779.1"/>
    </source>
</evidence>
<dbReference type="InterPro" id="IPR029068">
    <property type="entry name" value="Glyas_Bleomycin-R_OHBP_Dase"/>
</dbReference>
<evidence type="ECO:0000259" key="1">
    <source>
        <dbReference type="PROSITE" id="PS51819"/>
    </source>
</evidence>
<dbReference type="AlphaFoldDB" id="A0A1X6Y9B9"/>
<dbReference type="Gene3D" id="3.30.720.110">
    <property type="match status" value="1"/>
</dbReference>
<dbReference type="CDD" id="cd07246">
    <property type="entry name" value="VOC_like"/>
    <property type="match status" value="1"/>
</dbReference>
<gene>
    <name evidence="2" type="ORF">ROJ8625_00469</name>
</gene>
<reference evidence="2 3" key="1">
    <citation type="submission" date="2017-03" db="EMBL/GenBank/DDBJ databases">
        <authorList>
            <person name="Afonso C.L."/>
            <person name="Miller P.J."/>
            <person name="Scott M.A."/>
            <person name="Spackman E."/>
            <person name="Goraichik I."/>
            <person name="Dimitrov K.M."/>
            <person name="Suarez D.L."/>
            <person name="Swayne D.E."/>
        </authorList>
    </citation>
    <scope>NUCLEOTIDE SEQUENCE [LARGE SCALE GENOMIC DNA]</scope>
    <source>
        <strain evidence="2 3">CECT 8625</strain>
    </source>
</reference>
<feature type="domain" description="VOC" evidence="1">
    <location>
        <begin position="6"/>
        <end position="120"/>
    </location>
</feature>
<dbReference type="Gene3D" id="3.30.720.120">
    <property type="match status" value="1"/>
</dbReference>